<evidence type="ECO:0000256" key="3">
    <source>
        <dbReference type="ARBA" id="ARBA00022679"/>
    </source>
</evidence>
<dbReference type="Proteomes" id="UP001501237">
    <property type="component" value="Unassembled WGS sequence"/>
</dbReference>
<feature type="domain" description="Carbohydrate kinase FGGY N-terminal" evidence="5">
    <location>
        <begin position="4"/>
        <end position="267"/>
    </location>
</feature>
<comment type="similarity">
    <text evidence="1">Belongs to the FGGY kinase family.</text>
</comment>
<dbReference type="InterPro" id="IPR000577">
    <property type="entry name" value="Carb_kinase_FGGY"/>
</dbReference>
<dbReference type="SUPFAM" id="SSF53067">
    <property type="entry name" value="Actin-like ATPase domain"/>
    <property type="match status" value="2"/>
</dbReference>
<evidence type="ECO:0000313" key="7">
    <source>
        <dbReference type="EMBL" id="GAA3227877.1"/>
    </source>
</evidence>
<evidence type="ECO:0000256" key="1">
    <source>
        <dbReference type="ARBA" id="ARBA00009156"/>
    </source>
</evidence>
<accession>A0ABP6QHA9</accession>
<sequence length="531" mass="57049">MSGYVIGVDLGTGGPKVALATTGGRVLGHEFEPTPVHFLPGGGAEQDPDDWWRAISTALQRLLARDLAPLGEIRAICMSSQWGGIVPVDASGRHLHNAVIWMDGRGAGYSKELAGSGLTVPGVGYNAFKLREWIKKTGGVPTLTGKDPVGQIAFLKHERPEVYRAAAHLLDVPEYLTMRMTGRPVAAHDTIVLRWCTDNRSTKGRGGVAYDDRLIRMAGLDPAKLPELVPPGSIVGPILPGVADELGLDKGVQVVTGTGDTTAAAVGAGAVLDGQGHLYIGTSAWLSCHVPYKKTDILTGVASMPSVVPGKYWVATIQDVAGKGIDWLINNVFIPGDVFETGERDHGTPEEVLERLNRLAETSPPGSNGVVFTPWLNGERTPVDDRNVRGGWFNISLTTTRADLVRSTFEGIALNARWLNESVEKFTGKPFGHLNFIGGGAKSTLWCQAMADILDREIRQVADPVLANVRGAALIASVALGELTWEEIPDQVEIARVFTPDPANRAVYDKAFATFRALYKNNRSLYARING</sequence>
<evidence type="ECO:0000313" key="8">
    <source>
        <dbReference type="Proteomes" id="UP001501237"/>
    </source>
</evidence>
<dbReference type="EMBL" id="BAAAUV010000017">
    <property type="protein sequence ID" value="GAA3227877.1"/>
    <property type="molecule type" value="Genomic_DNA"/>
</dbReference>
<feature type="domain" description="Carbohydrate kinase FGGY C-terminal" evidence="6">
    <location>
        <begin position="300"/>
        <end position="480"/>
    </location>
</feature>
<dbReference type="CDD" id="cd07805">
    <property type="entry name" value="ASKHA_NBD_FGGY_CvXK-like"/>
    <property type="match status" value="1"/>
</dbReference>
<keyword evidence="2" id="KW-0859">Xylose metabolism</keyword>
<dbReference type="RefSeq" id="WP_344834286.1">
    <property type="nucleotide sequence ID" value="NZ_BAAAUV010000017.1"/>
</dbReference>
<dbReference type="PANTHER" id="PTHR43095:SF5">
    <property type="entry name" value="XYLULOSE KINASE"/>
    <property type="match status" value="1"/>
</dbReference>
<gene>
    <name evidence="7" type="ORF">GCM10010468_56950</name>
</gene>
<dbReference type="InterPro" id="IPR018484">
    <property type="entry name" value="FGGY_N"/>
</dbReference>
<dbReference type="PIRSF" id="PIRSF000538">
    <property type="entry name" value="GlpK"/>
    <property type="match status" value="1"/>
</dbReference>
<dbReference type="InterPro" id="IPR043129">
    <property type="entry name" value="ATPase_NBD"/>
</dbReference>
<name>A0ABP6QHA9_9ACTN</name>
<protein>
    <submittedName>
        <fullName evidence="7">FGGY-family carbohydrate kinase</fullName>
    </submittedName>
</protein>
<dbReference type="InterPro" id="IPR018485">
    <property type="entry name" value="FGGY_C"/>
</dbReference>
<evidence type="ECO:0000259" key="5">
    <source>
        <dbReference type="Pfam" id="PF00370"/>
    </source>
</evidence>
<keyword evidence="3" id="KW-0808">Transferase</keyword>
<evidence type="ECO:0000256" key="4">
    <source>
        <dbReference type="ARBA" id="ARBA00022777"/>
    </source>
</evidence>
<comment type="caution">
    <text evidence="7">The sequence shown here is derived from an EMBL/GenBank/DDBJ whole genome shotgun (WGS) entry which is preliminary data.</text>
</comment>
<proteinExistence type="inferred from homology"/>
<dbReference type="Gene3D" id="3.30.420.40">
    <property type="match status" value="2"/>
</dbReference>
<evidence type="ECO:0000259" key="6">
    <source>
        <dbReference type="Pfam" id="PF02782"/>
    </source>
</evidence>
<dbReference type="PANTHER" id="PTHR43095">
    <property type="entry name" value="SUGAR KINASE"/>
    <property type="match status" value="1"/>
</dbReference>
<organism evidence="7 8">
    <name type="scientific">Actinocorallia longicatena</name>
    <dbReference type="NCBI Taxonomy" id="111803"/>
    <lineage>
        <taxon>Bacteria</taxon>
        <taxon>Bacillati</taxon>
        <taxon>Actinomycetota</taxon>
        <taxon>Actinomycetes</taxon>
        <taxon>Streptosporangiales</taxon>
        <taxon>Thermomonosporaceae</taxon>
        <taxon>Actinocorallia</taxon>
    </lineage>
</organism>
<dbReference type="Pfam" id="PF00370">
    <property type="entry name" value="FGGY_N"/>
    <property type="match status" value="1"/>
</dbReference>
<keyword evidence="4 7" id="KW-0418">Kinase</keyword>
<evidence type="ECO:0000256" key="2">
    <source>
        <dbReference type="ARBA" id="ARBA00022629"/>
    </source>
</evidence>
<keyword evidence="8" id="KW-1185">Reference proteome</keyword>
<reference evidence="8" key="1">
    <citation type="journal article" date="2019" name="Int. J. Syst. Evol. Microbiol.">
        <title>The Global Catalogue of Microorganisms (GCM) 10K type strain sequencing project: providing services to taxonomists for standard genome sequencing and annotation.</title>
        <authorList>
            <consortium name="The Broad Institute Genomics Platform"/>
            <consortium name="The Broad Institute Genome Sequencing Center for Infectious Disease"/>
            <person name="Wu L."/>
            <person name="Ma J."/>
        </authorList>
    </citation>
    <scope>NUCLEOTIDE SEQUENCE [LARGE SCALE GENOMIC DNA]</scope>
    <source>
        <strain evidence="8">JCM 9377</strain>
    </source>
</reference>
<keyword evidence="2" id="KW-0119">Carbohydrate metabolism</keyword>
<dbReference type="InterPro" id="IPR050406">
    <property type="entry name" value="FGGY_Carb_Kinase"/>
</dbReference>
<dbReference type="GO" id="GO:0016301">
    <property type="term" value="F:kinase activity"/>
    <property type="evidence" value="ECO:0007669"/>
    <property type="project" value="UniProtKB-KW"/>
</dbReference>
<dbReference type="Pfam" id="PF02782">
    <property type="entry name" value="FGGY_C"/>
    <property type="match status" value="1"/>
</dbReference>